<accession>A0A1L9NZL2</accession>
<comment type="caution">
    <text evidence="1">The sequence shown here is derived from an EMBL/GenBank/DDBJ whole genome shotgun (WGS) entry which is preliminary data.</text>
</comment>
<evidence type="ECO:0000313" key="2">
    <source>
        <dbReference type="Proteomes" id="UP000184514"/>
    </source>
</evidence>
<dbReference type="EMBL" id="MLCB01000091">
    <property type="protein sequence ID" value="OJI94707.1"/>
    <property type="molecule type" value="Genomic_DNA"/>
</dbReference>
<proteinExistence type="predicted"/>
<protein>
    <submittedName>
        <fullName evidence="1">Uncharacterized protein</fullName>
    </submittedName>
</protein>
<organism evidence="1 2">
    <name type="scientific">Planktotalea frisia</name>
    <dbReference type="NCBI Taxonomy" id="696762"/>
    <lineage>
        <taxon>Bacteria</taxon>
        <taxon>Pseudomonadati</taxon>
        <taxon>Pseudomonadota</taxon>
        <taxon>Alphaproteobacteria</taxon>
        <taxon>Rhodobacterales</taxon>
        <taxon>Paracoccaceae</taxon>
        <taxon>Planktotalea</taxon>
    </lineage>
</organism>
<gene>
    <name evidence="1" type="ORF">PFRI_12560</name>
</gene>
<reference evidence="1 2" key="1">
    <citation type="submission" date="2016-10" db="EMBL/GenBank/DDBJ databases">
        <title>Genome sequence of Planktotalea frisia SH6-1.</title>
        <authorList>
            <person name="Poehlein A."/>
            <person name="Bakenhus I."/>
            <person name="Voget S."/>
            <person name="Brinkhoff T."/>
            <person name="Simon M."/>
        </authorList>
    </citation>
    <scope>NUCLEOTIDE SEQUENCE [LARGE SCALE GENOMIC DNA]</scope>
    <source>
        <strain evidence="1 2">SH6-1</strain>
    </source>
</reference>
<name>A0A1L9NZL2_9RHOB</name>
<sequence>MRPKSLQDIIQRLEVTGLNGCLVVIPILNEDRQNYRTLLLDLSVTNLPNGTTNSLNDLYLTAFWVNESNTIKRRYINTFSQASCIG</sequence>
<keyword evidence="2" id="KW-1185">Reference proteome</keyword>
<evidence type="ECO:0000313" key="1">
    <source>
        <dbReference type="EMBL" id="OJI94707.1"/>
    </source>
</evidence>
<dbReference type="AlphaFoldDB" id="A0A1L9NZL2"/>
<dbReference type="Proteomes" id="UP000184514">
    <property type="component" value="Unassembled WGS sequence"/>
</dbReference>